<comment type="pathway">
    <text evidence="2">Organic acid metabolism; glycolate biosynthesis; glycolate from 2-phosphoglycolate: step 1/1.</text>
</comment>
<dbReference type="PANTHER" id="PTHR43434:SF1">
    <property type="entry name" value="PHOSPHOGLYCOLATE PHOSPHATASE"/>
    <property type="match status" value="1"/>
</dbReference>
<dbReference type="SFLD" id="SFLDG01129">
    <property type="entry name" value="C1.5:_HAD__Beta-PGM__Phosphata"/>
    <property type="match status" value="1"/>
</dbReference>
<comment type="catalytic activity">
    <reaction evidence="1">
        <text>2-phosphoglycolate + H2O = glycolate + phosphate</text>
        <dbReference type="Rhea" id="RHEA:14369"/>
        <dbReference type="ChEBI" id="CHEBI:15377"/>
        <dbReference type="ChEBI" id="CHEBI:29805"/>
        <dbReference type="ChEBI" id="CHEBI:43474"/>
        <dbReference type="ChEBI" id="CHEBI:58033"/>
        <dbReference type="EC" id="3.1.3.18"/>
    </reaction>
</comment>
<dbReference type="AlphaFoldDB" id="A0A420DDX1"/>
<dbReference type="InterPro" id="IPR050155">
    <property type="entry name" value="HAD-like_hydrolase_sf"/>
</dbReference>
<evidence type="ECO:0000256" key="2">
    <source>
        <dbReference type="ARBA" id="ARBA00004818"/>
    </source>
</evidence>
<dbReference type="RefSeq" id="WP_120212260.1">
    <property type="nucleotide sequence ID" value="NZ_BMCW01000001.1"/>
</dbReference>
<dbReference type="InterPro" id="IPR041492">
    <property type="entry name" value="HAD_2"/>
</dbReference>
<dbReference type="OrthoDB" id="9792518at2"/>
<organism evidence="6 7">
    <name type="scientific">Epilithonimonas arachidiradicis</name>
    <dbReference type="NCBI Taxonomy" id="1617282"/>
    <lineage>
        <taxon>Bacteria</taxon>
        <taxon>Pseudomonadati</taxon>
        <taxon>Bacteroidota</taxon>
        <taxon>Flavobacteriia</taxon>
        <taxon>Flavobacteriales</taxon>
        <taxon>Weeksellaceae</taxon>
        <taxon>Chryseobacterium group</taxon>
        <taxon>Epilithonimonas</taxon>
    </lineage>
</organism>
<evidence type="ECO:0000313" key="8">
    <source>
        <dbReference type="Proteomes" id="UP000658202"/>
    </source>
</evidence>
<dbReference type="Proteomes" id="UP000285906">
    <property type="component" value="Unassembled WGS sequence"/>
</dbReference>
<dbReference type="InterPro" id="IPR023214">
    <property type="entry name" value="HAD_sf"/>
</dbReference>
<dbReference type="InterPro" id="IPR036412">
    <property type="entry name" value="HAD-like_sf"/>
</dbReference>
<reference evidence="5" key="4">
    <citation type="submission" date="2024-05" db="EMBL/GenBank/DDBJ databases">
        <authorList>
            <person name="Sun Q."/>
            <person name="Sedlacek I."/>
        </authorList>
    </citation>
    <scope>NUCLEOTIDE SEQUENCE</scope>
    <source>
        <strain evidence="5">CCM 8490</strain>
    </source>
</reference>
<dbReference type="InterPro" id="IPR023198">
    <property type="entry name" value="PGP-like_dom2"/>
</dbReference>
<dbReference type="Gene3D" id="3.40.50.1000">
    <property type="entry name" value="HAD superfamily/HAD-like"/>
    <property type="match status" value="1"/>
</dbReference>
<dbReference type="SFLD" id="SFLDS00003">
    <property type="entry name" value="Haloacid_Dehalogenase"/>
    <property type="match status" value="1"/>
</dbReference>
<dbReference type="EMBL" id="RAQH01000001">
    <property type="protein sequence ID" value="RKE89976.1"/>
    <property type="molecule type" value="Genomic_DNA"/>
</dbReference>
<keyword evidence="8" id="KW-1185">Reference proteome</keyword>
<protein>
    <recommendedName>
        <fullName evidence="4">phosphoglycolate phosphatase</fullName>
        <ecNumber evidence="4">3.1.3.18</ecNumber>
    </recommendedName>
</protein>
<reference evidence="5" key="1">
    <citation type="journal article" date="2014" name="Int. J. Syst. Evol. Microbiol.">
        <title>Complete genome of a new Firmicutes species belonging to the dominant human colonic microbiota ('Ruminococcus bicirculans') reveals two chromosomes and a selective capacity to utilize plant glucans.</title>
        <authorList>
            <consortium name="NISC Comparative Sequencing Program"/>
            <person name="Wegmann U."/>
            <person name="Louis P."/>
            <person name="Goesmann A."/>
            <person name="Henrissat B."/>
            <person name="Duncan S.H."/>
            <person name="Flint H.J."/>
        </authorList>
    </citation>
    <scope>NUCLEOTIDE SEQUENCE</scope>
    <source>
        <strain evidence="5">CCM 8490</strain>
    </source>
</reference>
<dbReference type="Pfam" id="PF13419">
    <property type="entry name" value="HAD_2"/>
    <property type="match status" value="1"/>
</dbReference>
<dbReference type="GO" id="GO:0008967">
    <property type="term" value="F:phosphoglycolate phosphatase activity"/>
    <property type="evidence" value="ECO:0007669"/>
    <property type="project" value="UniProtKB-EC"/>
</dbReference>
<dbReference type="EC" id="3.1.3.18" evidence="4"/>
<dbReference type="SUPFAM" id="SSF56784">
    <property type="entry name" value="HAD-like"/>
    <property type="match status" value="1"/>
</dbReference>
<comment type="similarity">
    <text evidence="3">Belongs to the HAD-like hydrolase superfamily. CbbY/CbbZ/Gph/YieH family.</text>
</comment>
<gene>
    <name evidence="6" type="ORF">BXY58_0561</name>
    <name evidence="5" type="ORF">GCM10007332_05360</name>
</gene>
<dbReference type="EMBL" id="BMCW01000001">
    <property type="protein sequence ID" value="GGG46741.1"/>
    <property type="molecule type" value="Genomic_DNA"/>
</dbReference>
<reference evidence="6 7" key="2">
    <citation type="submission" date="2018-09" db="EMBL/GenBank/DDBJ databases">
        <title>Genomic Encyclopedia of Archaeal and Bacterial Type Strains, Phase II (KMG-II): from individual species to whole genera.</title>
        <authorList>
            <person name="Goeker M."/>
        </authorList>
    </citation>
    <scope>NUCLEOTIDE SEQUENCE [LARGE SCALE GENOMIC DNA]</scope>
    <source>
        <strain evidence="6 7">DSM 27620</strain>
    </source>
</reference>
<evidence type="ECO:0000256" key="4">
    <source>
        <dbReference type="ARBA" id="ARBA00013078"/>
    </source>
</evidence>
<comment type="caution">
    <text evidence="6">The sequence shown here is derived from an EMBL/GenBank/DDBJ whole genome shotgun (WGS) entry which is preliminary data.</text>
</comment>
<name>A0A420DDX1_9FLAO</name>
<evidence type="ECO:0000313" key="7">
    <source>
        <dbReference type="Proteomes" id="UP000285906"/>
    </source>
</evidence>
<dbReference type="Proteomes" id="UP000658202">
    <property type="component" value="Unassembled WGS sequence"/>
</dbReference>
<evidence type="ECO:0000313" key="6">
    <source>
        <dbReference type="EMBL" id="RKE89976.1"/>
    </source>
</evidence>
<evidence type="ECO:0000256" key="3">
    <source>
        <dbReference type="ARBA" id="ARBA00006171"/>
    </source>
</evidence>
<proteinExistence type="inferred from homology"/>
<sequence length="207" mass="24160">MKRDSIIFDLDGTLWNASETVVKAFNNSIQEVGFDIRITSQTVRDFSGMKMDDIFAQHFSFVPKEKLKEFEAIYAQKESQYLKEFGGELFPKVRETLEKLTKHYRLFIVSNCMKGYIENFIGFFSFEDLFEDFECFGNDGFPKDKNIRLIVERNNLQNPVYVGDTIWDKESSEKAGVDFIYAAYGFGKIENPKIQIQSFEDLLTLEF</sequence>
<accession>A0A420DDX1</accession>
<dbReference type="Gene3D" id="1.10.150.240">
    <property type="entry name" value="Putative phosphatase, domain 2"/>
    <property type="match status" value="1"/>
</dbReference>
<evidence type="ECO:0000313" key="5">
    <source>
        <dbReference type="EMBL" id="GGG46741.1"/>
    </source>
</evidence>
<reference evidence="8" key="3">
    <citation type="journal article" date="2019" name="Int. J. Syst. Evol. Microbiol.">
        <title>The Global Catalogue of Microorganisms (GCM) 10K type strain sequencing project: providing services to taxonomists for standard genome sequencing and annotation.</title>
        <authorList>
            <consortium name="The Broad Institute Genomics Platform"/>
            <consortium name="The Broad Institute Genome Sequencing Center for Infectious Disease"/>
            <person name="Wu L."/>
            <person name="Ma J."/>
        </authorList>
    </citation>
    <scope>NUCLEOTIDE SEQUENCE [LARGE SCALE GENOMIC DNA]</scope>
    <source>
        <strain evidence="8">CCM 8490</strain>
    </source>
</reference>
<dbReference type="PANTHER" id="PTHR43434">
    <property type="entry name" value="PHOSPHOGLYCOLATE PHOSPHATASE"/>
    <property type="match status" value="1"/>
</dbReference>
<evidence type="ECO:0000256" key="1">
    <source>
        <dbReference type="ARBA" id="ARBA00000830"/>
    </source>
</evidence>
<dbReference type="GO" id="GO:0006281">
    <property type="term" value="P:DNA repair"/>
    <property type="evidence" value="ECO:0007669"/>
    <property type="project" value="TreeGrafter"/>
</dbReference>